<reference evidence="1" key="2">
    <citation type="submission" date="2015-06" db="UniProtKB">
        <authorList>
            <consortium name="EnsemblPlants"/>
        </authorList>
    </citation>
    <scope>IDENTIFICATION</scope>
</reference>
<evidence type="ECO:0000313" key="1">
    <source>
        <dbReference type="EnsemblPlants" id="ORUFI01G24280.1"/>
    </source>
</evidence>
<proteinExistence type="predicted"/>
<name>A0A0E0MYT9_ORYRU</name>
<dbReference type="HOGENOM" id="CLU_1186635_0_0_1"/>
<evidence type="ECO:0000313" key="2">
    <source>
        <dbReference type="Proteomes" id="UP000008022"/>
    </source>
</evidence>
<dbReference type="AlphaFoldDB" id="A0A0E0MYT9"/>
<dbReference type="Gramene" id="ORUFI01G24280.1">
    <property type="protein sequence ID" value="ORUFI01G24280.1"/>
    <property type="gene ID" value="ORUFI01G24280"/>
</dbReference>
<protein>
    <submittedName>
        <fullName evidence="1">Uncharacterized protein</fullName>
    </submittedName>
</protein>
<accession>A0A0E0MYT9</accession>
<keyword evidence="2" id="KW-1185">Reference proteome</keyword>
<organism evidence="1 2">
    <name type="scientific">Oryza rufipogon</name>
    <name type="common">Brownbeard rice</name>
    <name type="synonym">Asian wild rice</name>
    <dbReference type="NCBI Taxonomy" id="4529"/>
    <lineage>
        <taxon>Eukaryota</taxon>
        <taxon>Viridiplantae</taxon>
        <taxon>Streptophyta</taxon>
        <taxon>Embryophyta</taxon>
        <taxon>Tracheophyta</taxon>
        <taxon>Spermatophyta</taxon>
        <taxon>Magnoliopsida</taxon>
        <taxon>Liliopsida</taxon>
        <taxon>Poales</taxon>
        <taxon>Poaceae</taxon>
        <taxon>BOP clade</taxon>
        <taxon>Oryzoideae</taxon>
        <taxon>Oryzeae</taxon>
        <taxon>Oryzinae</taxon>
        <taxon>Oryza</taxon>
    </lineage>
</organism>
<dbReference type="EnsemblPlants" id="ORUFI01G24280.1">
    <property type="protein sequence ID" value="ORUFI01G24280.1"/>
    <property type="gene ID" value="ORUFI01G24280"/>
</dbReference>
<dbReference type="Proteomes" id="UP000008022">
    <property type="component" value="Unassembled WGS sequence"/>
</dbReference>
<sequence length="234" mass="25549">MVRRVEISDDLELRHRADLDLLTVTPVQSIIPPKDEALEAWSGYHSELLQRGGPMQHASEAVAADVQPQWPTTSTVDQRELLHLWAAGQQVLNVPLVQDASIQTDLPEFMECVGTRDDASVCRQLDTTKVEPLQGLATEEISRYHDVIWVVQVEEGKLLEVLVSKCLEPALEGVIVRPHTAAGQMDTVEGARVGGQDAGDPSDHGAVGEIIEDVLPGTSDLGVIEAERHRVPNP</sequence>
<reference evidence="2" key="1">
    <citation type="submission" date="2013-06" db="EMBL/GenBank/DDBJ databases">
        <authorList>
            <person name="Zhao Q."/>
        </authorList>
    </citation>
    <scope>NUCLEOTIDE SEQUENCE</scope>
    <source>
        <strain evidence="2">cv. W1943</strain>
    </source>
</reference>